<keyword evidence="5" id="KW-0378">Hydrolase</keyword>
<evidence type="ECO:0000256" key="3">
    <source>
        <dbReference type="ARBA" id="ARBA00022722"/>
    </source>
</evidence>
<dbReference type="InterPro" id="IPR000477">
    <property type="entry name" value="RT_dom"/>
</dbReference>
<evidence type="ECO:0000256" key="4">
    <source>
        <dbReference type="ARBA" id="ARBA00022759"/>
    </source>
</evidence>
<keyword evidence="6" id="KW-0695">RNA-directed DNA polymerase</keyword>
<evidence type="ECO:0000313" key="10">
    <source>
        <dbReference type="EMBL" id="PFX30098.1"/>
    </source>
</evidence>
<evidence type="ECO:0000259" key="8">
    <source>
        <dbReference type="Pfam" id="PF17917"/>
    </source>
</evidence>
<dbReference type="Pfam" id="PF00078">
    <property type="entry name" value="RVT_1"/>
    <property type="match status" value="1"/>
</dbReference>
<dbReference type="InterPro" id="IPR043128">
    <property type="entry name" value="Rev_trsase/Diguanyl_cyclase"/>
</dbReference>
<evidence type="ECO:0000256" key="6">
    <source>
        <dbReference type="ARBA" id="ARBA00022918"/>
    </source>
</evidence>
<dbReference type="InterPro" id="IPR041588">
    <property type="entry name" value="Integrase_H2C2"/>
</dbReference>
<dbReference type="PANTHER" id="PTHR37984">
    <property type="entry name" value="PROTEIN CBG26694"/>
    <property type="match status" value="1"/>
</dbReference>
<gene>
    <name evidence="10" type="primary">pol</name>
    <name evidence="10" type="ORF">AWC38_SpisGene5107</name>
</gene>
<dbReference type="GO" id="GO:0004519">
    <property type="term" value="F:endonuclease activity"/>
    <property type="evidence" value="ECO:0007669"/>
    <property type="project" value="UniProtKB-KW"/>
</dbReference>
<feature type="domain" description="Reverse transcriptase RNase H-like" evidence="8">
    <location>
        <begin position="420"/>
        <end position="520"/>
    </location>
</feature>
<dbReference type="Proteomes" id="UP000225706">
    <property type="component" value="Unassembled WGS sequence"/>
</dbReference>
<keyword evidence="3" id="KW-0540">Nuclease</keyword>
<dbReference type="PANTHER" id="PTHR37984:SF8">
    <property type="entry name" value="CCHC-TYPE DOMAIN-CONTAINING PROTEIN"/>
    <property type="match status" value="1"/>
</dbReference>
<dbReference type="Gene3D" id="1.10.340.70">
    <property type="match status" value="1"/>
</dbReference>
<keyword evidence="11" id="KW-1185">Reference proteome</keyword>
<keyword evidence="1" id="KW-0808">Transferase</keyword>
<dbReference type="InterPro" id="IPR041373">
    <property type="entry name" value="RT_RNaseH"/>
</dbReference>
<dbReference type="Gene3D" id="3.10.10.10">
    <property type="entry name" value="HIV Type 1 Reverse Transcriptase, subunit A, domain 1"/>
    <property type="match status" value="1"/>
</dbReference>
<evidence type="ECO:0000256" key="2">
    <source>
        <dbReference type="ARBA" id="ARBA00022695"/>
    </source>
</evidence>
<dbReference type="GO" id="GO:0016787">
    <property type="term" value="F:hydrolase activity"/>
    <property type="evidence" value="ECO:0007669"/>
    <property type="project" value="UniProtKB-KW"/>
</dbReference>
<organism evidence="10 11">
    <name type="scientific">Stylophora pistillata</name>
    <name type="common">Smooth cauliflower coral</name>
    <dbReference type="NCBI Taxonomy" id="50429"/>
    <lineage>
        <taxon>Eukaryota</taxon>
        <taxon>Metazoa</taxon>
        <taxon>Cnidaria</taxon>
        <taxon>Anthozoa</taxon>
        <taxon>Hexacorallia</taxon>
        <taxon>Scleractinia</taxon>
        <taxon>Astrocoeniina</taxon>
        <taxon>Pocilloporidae</taxon>
        <taxon>Stylophora</taxon>
    </lineage>
</organism>
<comment type="caution">
    <text evidence="10">The sequence shown here is derived from an EMBL/GenBank/DDBJ whole genome shotgun (WGS) entry which is preliminary data.</text>
</comment>
<keyword evidence="2" id="KW-0548">Nucleotidyltransferase</keyword>
<dbReference type="CDD" id="cd09274">
    <property type="entry name" value="RNase_HI_RT_Ty3"/>
    <property type="match status" value="1"/>
</dbReference>
<dbReference type="EMBL" id="LSMT01000055">
    <property type="protein sequence ID" value="PFX30098.1"/>
    <property type="molecule type" value="Genomic_DNA"/>
</dbReference>
<evidence type="ECO:0000313" key="11">
    <source>
        <dbReference type="Proteomes" id="UP000225706"/>
    </source>
</evidence>
<evidence type="ECO:0000259" key="7">
    <source>
        <dbReference type="Pfam" id="PF00078"/>
    </source>
</evidence>
<protein>
    <submittedName>
        <fullName evidence="10">Retrovirus-related Pol polyprotein</fullName>
    </submittedName>
</protein>
<dbReference type="SUPFAM" id="SSF56672">
    <property type="entry name" value="DNA/RNA polymerases"/>
    <property type="match status" value="1"/>
</dbReference>
<dbReference type="Gene3D" id="3.30.70.270">
    <property type="match status" value="1"/>
</dbReference>
<feature type="domain" description="Reverse transcriptase" evidence="7">
    <location>
        <begin position="264"/>
        <end position="378"/>
    </location>
</feature>
<dbReference type="InterPro" id="IPR043502">
    <property type="entry name" value="DNA/RNA_pol_sf"/>
</dbReference>
<dbReference type="Pfam" id="PF17917">
    <property type="entry name" value="RT_RNaseH"/>
    <property type="match status" value="1"/>
</dbReference>
<reference evidence="11" key="1">
    <citation type="journal article" date="2017" name="bioRxiv">
        <title>Comparative analysis of the genomes of Stylophora pistillata and Acropora digitifera provides evidence for extensive differences between species of corals.</title>
        <authorList>
            <person name="Voolstra C.R."/>
            <person name="Li Y."/>
            <person name="Liew Y.J."/>
            <person name="Baumgarten S."/>
            <person name="Zoccola D."/>
            <person name="Flot J.-F."/>
            <person name="Tambutte S."/>
            <person name="Allemand D."/>
            <person name="Aranda M."/>
        </authorList>
    </citation>
    <scope>NUCLEOTIDE SEQUENCE [LARGE SCALE GENOMIC DNA]</scope>
</reference>
<dbReference type="FunFam" id="1.10.340.70:FF:000003">
    <property type="entry name" value="Protein CBG25708"/>
    <property type="match status" value="1"/>
</dbReference>
<dbReference type="Pfam" id="PF17921">
    <property type="entry name" value="Integrase_H2C2"/>
    <property type="match status" value="1"/>
</dbReference>
<dbReference type="CDD" id="cd01647">
    <property type="entry name" value="RT_LTR"/>
    <property type="match status" value="1"/>
</dbReference>
<sequence length="755" mass="87290">MKEDRQIQRRYLKKRNRKDFPNRPVSIVVVNNVMKEEQSVPRSTKRAASIKKYAILRLFADHQRRYNISKKTRTTVWMKAVCKWKLSLVQTKAKQWLADIEFCKSAKEDYIYCKTTTLACQLHTGATCNVMSWDDLSAITQLGDPPMNTSSVKLKLFWRYNFKARCVPENVRQMSETPPQKSLSKEELLTTYHEVFTRLGHIGDAKIMVDPNFKPVQHSPRCVPVALQKEVKNKILELEEKGIIKKAVEPSEWISSMLIVAKPQKIRICLHPKDLNRAIQCPKFEMPTLEELLPDLNKARIFSSFDAKDGFYQVGLDQESSRLTTFWTPLGGYRYLRMPFGINLAPEVFESRLQECLANLPGVKVIRDNILVVGYGENHSEALLNNDQNVVRLLERAKQGWTETRWVLTQHPVLKFYSIEEEVTIQTDASIKGLGAVLLQNGQPVAFAFRTLSPIEQSYTTIEKECLGIVFACERFNQHQARREQISVETDHKPLESIFKKSLLSAPCHLQRMLLRLQRFNLTVKYKPGSQMLLADHLSRAAQHETSEPEESFQVFFLELESLDPMQTLKVMPERLNQLQSSTSHDDTLQTLKTTILTGWPMQKDQVPIQIREYWSYADELSVHYGVHFKGSRVVIPMLLKPEVKSRIHSSHLGVEVSLRKARDAVFWPGMNAEVNDLIKQCSICNEFQVKNQKLPMQSHELPDRPWGRVAVDQFKLHGKKYIVLVDYYSDFLEVQRLEENTSGSVIEFFKEQFS</sequence>
<feature type="domain" description="Integrase zinc-binding" evidence="9">
    <location>
        <begin position="637"/>
        <end position="689"/>
    </location>
</feature>
<dbReference type="InterPro" id="IPR050951">
    <property type="entry name" value="Retrovirus_Pol_polyprotein"/>
</dbReference>
<proteinExistence type="predicted"/>
<keyword evidence="4" id="KW-0255">Endonuclease</keyword>
<name>A0A2B4SNE2_STYPI</name>
<evidence type="ECO:0000256" key="1">
    <source>
        <dbReference type="ARBA" id="ARBA00022679"/>
    </source>
</evidence>
<dbReference type="GO" id="GO:0003964">
    <property type="term" value="F:RNA-directed DNA polymerase activity"/>
    <property type="evidence" value="ECO:0007669"/>
    <property type="project" value="UniProtKB-KW"/>
</dbReference>
<dbReference type="AlphaFoldDB" id="A0A2B4SNE2"/>
<dbReference type="OrthoDB" id="5984483at2759"/>
<evidence type="ECO:0000259" key="9">
    <source>
        <dbReference type="Pfam" id="PF17921"/>
    </source>
</evidence>
<evidence type="ECO:0000256" key="5">
    <source>
        <dbReference type="ARBA" id="ARBA00022801"/>
    </source>
</evidence>
<accession>A0A2B4SNE2</accession>